<evidence type="ECO:0000256" key="7">
    <source>
        <dbReference type="ARBA" id="ARBA00023160"/>
    </source>
</evidence>
<gene>
    <name evidence="12" type="primary">accB</name>
    <name evidence="12" type="ORF">MPNT_130023</name>
</gene>
<keyword evidence="8 9" id="KW-0092">Biotin</keyword>
<evidence type="ECO:0000313" key="13">
    <source>
        <dbReference type="Proteomes" id="UP000663859"/>
    </source>
</evidence>
<dbReference type="EMBL" id="CAJNOB010000005">
    <property type="protein sequence ID" value="CAF0692957.1"/>
    <property type="molecule type" value="Genomic_DNA"/>
</dbReference>
<evidence type="ECO:0000256" key="4">
    <source>
        <dbReference type="ARBA" id="ARBA00022516"/>
    </source>
</evidence>
<sequence length="143" mass="16070">MDWQTIMELVRLMEEHDLAEIEIEEEGFKVRLKKAEPRVLEEKPTVPTGPPTTAGPPAEEFEEIRSPMVGTFYRAPSPGAPPFVEVGQEVTENTVVCIIEAMKVMNEIKAGVRGVITEVLVENGQPVDFNRPLFRVRKKLSKP</sequence>
<comment type="pathway">
    <text evidence="2 9">Lipid metabolism; fatty acid biosynthesis.</text>
</comment>
<name>A0A8J2FRP9_9BACT</name>
<keyword evidence="5 9" id="KW-0276">Fatty acid metabolism</keyword>
<dbReference type="PROSITE" id="PS50968">
    <property type="entry name" value="BIOTINYL_LIPOYL"/>
    <property type="match status" value="1"/>
</dbReference>
<keyword evidence="7 9" id="KW-0275">Fatty acid biosynthesis</keyword>
<protein>
    <recommendedName>
        <fullName evidence="3 9">Biotin carboxyl carrier protein of acetyl-CoA carboxylase</fullName>
    </recommendedName>
</protein>
<dbReference type="InterPro" id="IPR001882">
    <property type="entry name" value="Biotin_BS"/>
</dbReference>
<evidence type="ECO:0000256" key="5">
    <source>
        <dbReference type="ARBA" id="ARBA00022832"/>
    </source>
</evidence>
<dbReference type="AlphaFoldDB" id="A0A8J2FRP9"/>
<dbReference type="PRINTS" id="PR01071">
    <property type="entry name" value="ACOABIOTINCC"/>
</dbReference>
<dbReference type="SUPFAM" id="SSF51230">
    <property type="entry name" value="Single hybrid motif"/>
    <property type="match status" value="1"/>
</dbReference>
<dbReference type="GO" id="GO:0003989">
    <property type="term" value="F:acetyl-CoA carboxylase activity"/>
    <property type="evidence" value="ECO:0007669"/>
    <property type="project" value="InterPro"/>
</dbReference>
<dbReference type="RefSeq" id="WP_174582848.1">
    <property type="nucleotide sequence ID" value="NZ_CAJNOB010000005.1"/>
</dbReference>
<dbReference type="PANTHER" id="PTHR45266">
    <property type="entry name" value="OXALOACETATE DECARBOXYLASE ALPHA CHAIN"/>
    <property type="match status" value="1"/>
</dbReference>
<accession>A0A8J2FRP9</accession>
<dbReference type="Gene3D" id="2.40.50.100">
    <property type="match status" value="1"/>
</dbReference>
<keyword evidence="13" id="KW-1185">Reference proteome</keyword>
<dbReference type="InterPro" id="IPR001249">
    <property type="entry name" value="AcCoA_biotinCC"/>
</dbReference>
<reference evidence="12" key="1">
    <citation type="submission" date="2021-02" db="EMBL/GenBank/DDBJ databases">
        <authorList>
            <person name="Cremers G."/>
            <person name="Picone N."/>
        </authorList>
    </citation>
    <scope>NUCLEOTIDE SEQUENCE</scope>
    <source>
        <strain evidence="12">PQ17</strain>
    </source>
</reference>
<keyword evidence="4 9" id="KW-0444">Lipid biosynthesis</keyword>
<dbReference type="PANTHER" id="PTHR45266:SF3">
    <property type="entry name" value="OXALOACETATE DECARBOXYLASE ALPHA CHAIN"/>
    <property type="match status" value="1"/>
</dbReference>
<dbReference type="FunFam" id="2.40.50.100:FF:000003">
    <property type="entry name" value="Acetyl-CoA carboxylase biotin carboxyl carrier protein"/>
    <property type="match status" value="1"/>
</dbReference>
<dbReference type="Pfam" id="PF00364">
    <property type="entry name" value="Biotin_lipoyl"/>
    <property type="match status" value="1"/>
</dbReference>
<dbReference type="GO" id="GO:0006633">
    <property type="term" value="P:fatty acid biosynthetic process"/>
    <property type="evidence" value="ECO:0007669"/>
    <property type="project" value="UniProtKB-UniPathway"/>
</dbReference>
<evidence type="ECO:0000256" key="1">
    <source>
        <dbReference type="ARBA" id="ARBA00003761"/>
    </source>
</evidence>
<dbReference type="InterPro" id="IPR050709">
    <property type="entry name" value="Biotin_Carboxyl_Carrier/Decarb"/>
</dbReference>
<organism evidence="12 13">
    <name type="scientific">Candidatus Methylacidithermus pantelleriae</name>
    <dbReference type="NCBI Taxonomy" id="2744239"/>
    <lineage>
        <taxon>Bacteria</taxon>
        <taxon>Pseudomonadati</taxon>
        <taxon>Verrucomicrobiota</taxon>
        <taxon>Methylacidiphilae</taxon>
        <taxon>Methylacidiphilales</taxon>
        <taxon>Methylacidiphilaceae</taxon>
        <taxon>Candidatus Methylacidithermus</taxon>
    </lineage>
</organism>
<feature type="region of interest" description="Disordered" evidence="10">
    <location>
        <begin position="39"/>
        <end position="58"/>
    </location>
</feature>
<dbReference type="Proteomes" id="UP000663859">
    <property type="component" value="Unassembled WGS sequence"/>
</dbReference>
<keyword evidence="6 9" id="KW-0443">Lipid metabolism</keyword>
<comment type="function">
    <text evidence="1 9">This protein is a component of the acetyl coenzyme A carboxylase complex; first, biotin carboxylase catalyzes the carboxylation of the carrier protein and then the transcarboxylase transfers the carboxyl group to form malonyl-CoA.</text>
</comment>
<evidence type="ECO:0000259" key="11">
    <source>
        <dbReference type="PROSITE" id="PS50968"/>
    </source>
</evidence>
<proteinExistence type="predicted"/>
<dbReference type="NCBIfam" id="TIGR00531">
    <property type="entry name" value="BCCP"/>
    <property type="match status" value="1"/>
</dbReference>
<evidence type="ECO:0000313" key="12">
    <source>
        <dbReference type="EMBL" id="CAF0692957.1"/>
    </source>
</evidence>
<dbReference type="CDD" id="cd06850">
    <property type="entry name" value="biotinyl_domain"/>
    <property type="match status" value="1"/>
</dbReference>
<dbReference type="GO" id="GO:0009317">
    <property type="term" value="C:acetyl-CoA carboxylase complex"/>
    <property type="evidence" value="ECO:0007669"/>
    <property type="project" value="InterPro"/>
</dbReference>
<evidence type="ECO:0000256" key="10">
    <source>
        <dbReference type="SAM" id="MobiDB-lite"/>
    </source>
</evidence>
<feature type="domain" description="Lipoyl-binding" evidence="11">
    <location>
        <begin position="61"/>
        <end position="137"/>
    </location>
</feature>
<dbReference type="PROSITE" id="PS00188">
    <property type="entry name" value="BIOTIN"/>
    <property type="match status" value="1"/>
</dbReference>
<comment type="caution">
    <text evidence="12">The sequence shown here is derived from an EMBL/GenBank/DDBJ whole genome shotgun (WGS) entry which is preliminary data.</text>
</comment>
<evidence type="ECO:0000256" key="3">
    <source>
        <dbReference type="ARBA" id="ARBA00017562"/>
    </source>
</evidence>
<dbReference type="InterPro" id="IPR000089">
    <property type="entry name" value="Biotin_lipoyl"/>
</dbReference>
<evidence type="ECO:0000256" key="9">
    <source>
        <dbReference type="RuleBase" id="RU364072"/>
    </source>
</evidence>
<dbReference type="UniPathway" id="UPA00094"/>
<evidence type="ECO:0000256" key="8">
    <source>
        <dbReference type="ARBA" id="ARBA00023267"/>
    </source>
</evidence>
<evidence type="ECO:0000256" key="6">
    <source>
        <dbReference type="ARBA" id="ARBA00023098"/>
    </source>
</evidence>
<evidence type="ECO:0000256" key="2">
    <source>
        <dbReference type="ARBA" id="ARBA00005194"/>
    </source>
</evidence>
<dbReference type="InterPro" id="IPR011053">
    <property type="entry name" value="Single_hybrid_motif"/>
</dbReference>